<dbReference type="EMBL" id="KL142374">
    <property type="protein sequence ID" value="KDR78649.1"/>
    <property type="molecule type" value="Genomic_DNA"/>
</dbReference>
<dbReference type="HOGENOM" id="CLU_2038266_0_0_1"/>
<evidence type="ECO:0000313" key="2">
    <source>
        <dbReference type="Proteomes" id="UP000027222"/>
    </source>
</evidence>
<proteinExistence type="predicted"/>
<accession>A0A067TFG5</accession>
<organism evidence="1 2">
    <name type="scientific">Galerina marginata (strain CBS 339.88)</name>
    <dbReference type="NCBI Taxonomy" id="685588"/>
    <lineage>
        <taxon>Eukaryota</taxon>
        <taxon>Fungi</taxon>
        <taxon>Dikarya</taxon>
        <taxon>Basidiomycota</taxon>
        <taxon>Agaricomycotina</taxon>
        <taxon>Agaricomycetes</taxon>
        <taxon>Agaricomycetidae</taxon>
        <taxon>Agaricales</taxon>
        <taxon>Agaricineae</taxon>
        <taxon>Strophariaceae</taxon>
        <taxon>Galerina</taxon>
    </lineage>
</organism>
<gene>
    <name evidence="1" type="ORF">GALMADRAFT_223907</name>
</gene>
<sequence length="121" mass="13767">MKAIRDEDEARRVKIAAERRAAMVMFALQPIEPPTAGFEVTTVSRFEPNPSTPSNIDLERRRRLLELHNEAFPDGSVPDPFAVTWPGLDEDAAANKLLSSSLAYRCDKRYRHVRKSPSIRF</sequence>
<protein>
    <submittedName>
        <fullName evidence="1">Uncharacterized protein</fullName>
    </submittedName>
</protein>
<keyword evidence="2" id="KW-1185">Reference proteome</keyword>
<evidence type="ECO:0000313" key="1">
    <source>
        <dbReference type="EMBL" id="KDR78649.1"/>
    </source>
</evidence>
<reference evidence="2" key="1">
    <citation type="journal article" date="2014" name="Proc. Natl. Acad. Sci. U.S.A.">
        <title>Extensive sampling of basidiomycete genomes demonstrates inadequacy of the white-rot/brown-rot paradigm for wood decay fungi.</title>
        <authorList>
            <person name="Riley R."/>
            <person name="Salamov A.A."/>
            <person name="Brown D.W."/>
            <person name="Nagy L.G."/>
            <person name="Floudas D."/>
            <person name="Held B.W."/>
            <person name="Levasseur A."/>
            <person name="Lombard V."/>
            <person name="Morin E."/>
            <person name="Otillar R."/>
            <person name="Lindquist E.A."/>
            <person name="Sun H."/>
            <person name="LaButti K.M."/>
            <person name="Schmutz J."/>
            <person name="Jabbour D."/>
            <person name="Luo H."/>
            <person name="Baker S.E."/>
            <person name="Pisabarro A.G."/>
            <person name="Walton J.D."/>
            <person name="Blanchette R.A."/>
            <person name="Henrissat B."/>
            <person name="Martin F."/>
            <person name="Cullen D."/>
            <person name="Hibbett D.S."/>
            <person name="Grigoriev I.V."/>
        </authorList>
    </citation>
    <scope>NUCLEOTIDE SEQUENCE [LARGE SCALE GENOMIC DNA]</scope>
    <source>
        <strain evidence="2">CBS 339.88</strain>
    </source>
</reference>
<dbReference type="OrthoDB" id="3261852at2759"/>
<dbReference type="AlphaFoldDB" id="A0A067TFG5"/>
<dbReference type="Proteomes" id="UP000027222">
    <property type="component" value="Unassembled WGS sequence"/>
</dbReference>
<name>A0A067TFG5_GALM3</name>